<evidence type="ECO:0000313" key="13">
    <source>
        <dbReference type="Proteomes" id="UP000001554"/>
    </source>
</evidence>
<dbReference type="PANTHER" id="PTHR46549:SF1">
    <property type="entry name" value="MACPF DOMAIN-CONTAINING PROTEIN"/>
    <property type="match status" value="1"/>
</dbReference>
<evidence type="ECO:0000259" key="11">
    <source>
        <dbReference type="PROSITE" id="PS50041"/>
    </source>
</evidence>
<dbReference type="SUPFAM" id="SSF56436">
    <property type="entry name" value="C-type lectin-like"/>
    <property type="match status" value="1"/>
</dbReference>
<dbReference type="CDD" id="cd00064">
    <property type="entry name" value="FU"/>
    <property type="match status" value="1"/>
</dbReference>
<evidence type="ECO:0000256" key="4">
    <source>
        <dbReference type="ARBA" id="ARBA00022737"/>
    </source>
</evidence>
<dbReference type="SUPFAM" id="SSF57196">
    <property type="entry name" value="EGF/Laminin"/>
    <property type="match status" value="1"/>
</dbReference>
<feature type="region of interest" description="Disordered" evidence="8">
    <location>
        <begin position="110"/>
        <end position="169"/>
    </location>
</feature>
<dbReference type="CDD" id="cd00037">
    <property type="entry name" value="CLECT"/>
    <property type="match status" value="1"/>
</dbReference>
<proteinExistence type="inferred from homology"/>
<dbReference type="PANTHER" id="PTHR46549">
    <property type="entry name" value="MACPF DOMAIN-CONTAINING PROTEIN"/>
    <property type="match status" value="1"/>
</dbReference>
<keyword evidence="3 9" id="KW-0732">Signal</keyword>
<keyword evidence="2 7" id="KW-0245">EGF-like domain</keyword>
<dbReference type="Gene3D" id="2.10.25.10">
    <property type="entry name" value="Laminin"/>
    <property type="match status" value="1"/>
</dbReference>
<keyword evidence="4" id="KW-0677">Repeat</keyword>
<keyword evidence="13" id="KW-1185">Reference proteome</keyword>
<feature type="chain" id="PRO_5039939870" evidence="9">
    <location>
        <begin position="32"/>
        <end position="1616"/>
    </location>
</feature>
<accession>A0A9J7N4P7</accession>
<comment type="caution">
    <text evidence="7">Lacks conserved residue(s) required for the propagation of feature annotation.</text>
</comment>
<sequence>MQLRGSTDMKALSVTCLLSLLFVPLHQTASAAVPAPQAELAEDNPALVDRVIDSVLADNGDELDSALREVRGRLDEQEEYATSNSEDAQVNGKEKKNIFTSQLKEMLDSVLSPNDKKHQTKADSTLHGGTDEKFTSGQNTQDVTEKRNTELGSEKEQDANGKEKKTISTPQLKEIWKNVLDHNTGNHPLAGVRRDQSTAEETMPVAGSAVETMPVAENAVGSGPNTHEKKSAKVFLAQAAKDIGTKVVDKLGDRIAEGVVENHQEEVVNGLQNYFSSQLEDFDKQYQEALQSTGNLAAGLDRPVEEADIRVIPYGRGDDMGNTFVPAGYEISHRYQYADEEEDEQDAMTPSGAYSYPTGLGPVMMNGCFGTAYEPGDPCYASKIPQTNCPSLIDGATFLGVGFDGRGEYSADSRKRSIIQRSCNNLQTYEDYEVPDTMTVQGVYDTDVESNTFSSMEGYRQYLEQKSAVTSATAMFQEELNKASGYGAGGGAFGLGWSAGGGTASQNGRRSESSNFEARSRAEGGVAEKNTQTFMAMLEINVLRYEIFMDDVKPADLNLAFLWDFLRLPVSYFSIGADTKFQNFILRYGTHYIQSAKFGGQLKIIKTKEASSDLSVRAFSERAQTDWKKTFSTFSAEASMTKSSSWFHKHETKEESENSEGEASQDTEKTSQDSQTEQTSSFEFSNELMVVQGGDQQIAAAITEMYTSSLNTELKAWLDSIKDYPKAFSFVMNPITAALDINFNSLFPNGDVDFGCLGQSDLEVENGTDRRYYIQEKTVTTADNETREVSEIRYCDFNKMEELAEKAAKRKLALGRAITVYLEEGPVLSTDFLLPAGEPGCETATLAYLDGSNSGAPTWAELVSGDEFTIIFDMPYGISSILQAWEIMTVKFKNNRWFSFRTGETPHLYDGYDNGGSNDINGHKVSIQGLVMTYDEETGVFTVTESDLVAGWVEGQQVARAEYHSLLQHLSKQSSTTGDAPCNIKWSNAHRLDPTNGGKCIHFTIASEGDIFIVFAGIPQKHETWVYVQISPEGVALYKSMRLLTTQLQDGASSLGSSNLYQSYFVCITEDTAGGVTTIQYGKTPDNEERPHVWLDFEIDEILSLQYYAFGSGMYPVKVMGVSIIDQPAQDFIVCREGTRKDHGRCSQQCHEECDGCRTTGSDSPTDCIACKHYSVGFPYIEGDSGSFTCVATCPEHMEPATDTKKCTCMKQMEESGEGGTVTCVTECPLTHYDDGNVCKVCSTFCKDVSGKGTRVCTGPNSGDCSVCRYTTSDGACLEGCSPGQKAVAQDEGGFRCDQCQPGHKCVRGDEMEEICPAGTYSSPERTSCLECTAGQFSSSGSQYCQECPSGKYSANSGSSTCTACPSGQYSSSSGSSSCQVCPVGQYSASTGATSCQDCPAGQFSRVGGSSSCDDCPAGQYSADAGSSSCEACAVGYTSEEGATECYDWDDCSPNPCENNGVCTDGVNSFTCACQDRYTGDRCQVRPACPANFMEYGTKCFHLGESTMNYYTARSRCRAAQSQLAMPKDEATNTFIADLIRGSQRSGGSYWIGLGFDEDVDWWTWEDNTPLGWKNWKPGEPNNSNENCVHFLPGSDEWGGGICGAEMYYVCQRNAE</sequence>
<dbReference type="SMART" id="SM00261">
    <property type="entry name" value="FU"/>
    <property type="match status" value="3"/>
</dbReference>
<dbReference type="OrthoDB" id="413581at2759"/>
<dbReference type="InterPro" id="IPR016187">
    <property type="entry name" value="CTDL_fold"/>
</dbReference>
<dbReference type="InterPro" id="IPR001368">
    <property type="entry name" value="TNFR/NGFR_Cys_rich_reg"/>
</dbReference>
<feature type="domain" description="EGF-like" evidence="10">
    <location>
        <begin position="1448"/>
        <end position="1484"/>
    </location>
</feature>
<dbReference type="InterPro" id="IPR000152">
    <property type="entry name" value="EGF-type_Asp/Asn_hydroxyl_site"/>
</dbReference>
<evidence type="ECO:0000256" key="1">
    <source>
        <dbReference type="ARBA" id="ARBA00005897"/>
    </source>
</evidence>
<dbReference type="SMART" id="SM01411">
    <property type="entry name" value="Ephrin_rec_like"/>
    <property type="match status" value="3"/>
</dbReference>
<organism evidence="13 14">
    <name type="scientific">Branchiostoma floridae</name>
    <name type="common">Florida lancelet</name>
    <name type="synonym">Amphioxus</name>
    <dbReference type="NCBI Taxonomy" id="7739"/>
    <lineage>
        <taxon>Eukaryota</taxon>
        <taxon>Metazoa</taxon>
        <taxon>Chordata</taxon>
        <taxon>Cephalochordata</taxon>
        <taxon>Leptocardii</taxon>
        <taxon>Amphioxiformes</taxon>
        <taxon>Branchiostomatidae</taxon>
        <taxon>Branchiostoma</taxon>
    </lineage>
</organism>
<protein>
    <submittedName>
        <fullName evidence="14">Uncharacterized protein LOC118426358</fullName>
    </submittedName>
</protein>
<dbReference type="GO" id="GO:0005509">
    <property type="term" value="F:calcium ion binding"/>
    <property type="evidence" value="ECO:0007669"/>
    <property type="project" value="InterPro"/>
</dbReference>
<dbReference type="SMART" id="SM00179">
    <property type="entry name" value="EGF_CA"/>
    <property type="match status" value="1"/>
</dbReference>
<dbReference type="Pfam" id="PF01823">
    <property type="entry name" value="MACPF"/>
    <property type="match status" value="1"/>
</dbReference>
<dbReference type="PROSITE" id="PS00022">
    <property type="entry name" value="EGF_1"/>
    <property type="match status" value="1"/>
</dbReference>
<dbReference type="Pfam" id="PF00059">
    <property type="entry name" value="Lectin_C"/>
    <property type="match status" value="1"/>
</dbReference>
<dbReference type="InterPro" id="IPR011641">
    <property type="entry name" value="Tyr-kin_ephrin_A/B_rcpt-like"/>
</dbReference>
<dbReference type="GeneID" id="118426358"/>
<dbReference type="RefSeq" id="XP_035691581.1">
    <property type="nucleotide sequence ID" value="XM_035835688.1"/>
</dbReference>
<gene>
    <name evidence="14" type="primary">LOC118426358</name>
</gene>
<comment type="similarity">
    <text evidence="1">Belongs to the CRELD family.</text>
</comment>
<dbReference type="SMART" id="SM00181">
    <property type="entry name" value="EGF"/>
    <property type="match status" value="3"/>
</dbReference>
<evidence type="ECO:0000256" key="7">
    <source>
        <dbReference type="PROSITE-ProRule" id="PRU00076"/>
    </source>
</evidence>
<dbReference type="InterPro" id="IPR006212">
    <property type="entry name" value="Furin_repeat"/>
</dbReference>
<dbReference type="Proteomes" id="UP000001554">
    <property type="component" value="Chromosome 11"/>
</dbReference>
<evidence type="ECO:0000256" key="6">
    <source>
        <dbReference type="ARBA" id="ARBA00023180"/>
    </source>
</evidence>
<dbReference type="Gene3D" id="3.10.100.10">
    <property type="entry name" value="Mannose-Binding Protein A, subunit A"/>
    <property type="match status" value="1"/>
</dbReference>
<dbReference type="InterPro" id="IPR001304">
    <property type="entry name" value="C-type_lectin-like"/>
</dbReference>
<dbReference type="Gene3D" id="2.10.50.10">
    <property type="entry name" value="Tumor Necrosis Factor Receptor, subunit A, domain 2"/>
    <property type="match status" value="2"/>
</dbReference>
<keyword evidence="6" id="KW-0325">Glycoprotein</keyword>
<dbReference type="PROSITE" id="PS50026">
    <property type="entry name" value="EGF_3"/>
    <property type="match status" value="1"/>
</dbReference>
<dbReference type="SMART" id="SM00034">
    <property type="entry name" value="CLECT"/>
    <property type="match status" value="1"/>
</dbReference>
<dbReference type="PROSITE" id="PS00652">
    <property type="entry name" value="TNFR_NGFR_1"/>
    <property type="match status" value="1"/>
</dbReference>
<dbReference type="InterPro" id="IPR009030">
    <property type="entry name" value="Growth_fac_rcpt_cys_sf"/>
</dbReference>
<dbReference type="InterPro" id="IPR018097">
    <property type="entry name" value="EGF_Ca-bd_CS"/>
</dbReference>
<dbReference type="PROSITE" id="PS00010">
    <property type="entry name" value="ASX_HYDROXYL"/>
    <property type="match status" value="1"/>
</dbReference>
<reference evidence="13" key="1">
    <citation type="journal article" date="2020" name="Nat. Ecol. Evol.">
        <title>Deeply conserved synteny resolves early events in vertebrate evolution.</title>
        <authorList>
            <person name="Simakov O."/>
            <person name="Marletaz F."/>
            <person name="Yue J.X."/>
            <person name="O'Connell B."/>
            <person name="Jenkins J."/>
            <person name="Brandt A."/>
            <person name="Calef R."/>
            <person name="Tung C.H."/>
            <person name="Huang T.K."/>
            <person name="Schmutz J."/>
            <person name="Satoh N."/>
            <person name="Yu J.K."/>
            <person name="Putnam N.H."/>
            <person name="Green R.E."/>
            <person name="Rokhsar D.S."/>
        </authorList>
    </citation>
    <scope>NUCLEOTIDE SEQUENCE [LARGE SCALE GENOMIC DNA]</scope>
    <source>
        <strain evidence="13">S238N-H82</strain>
    </source>
</reference>
<dbReference type="PROSITE" id="PS51412">
    <property type="entry name" value="MACPF_2"/>
    <property type="match status" value="1"/>
</dbReference>
<feature type="signal peptide" evidence="9">
    <location>
        <begin position="1"/>
        <end position="31"/>
    </location>
</feature>
<keyword evidence="5 7" id="KW-1015">Disulfide bond</keyword>
<evidence type="ECO:0000259" key="10">
    <source>
        <dbReference type="PROSITE" id="PS50026"/>
    </source>
</evidence>
<dbReference type="PROSITE" id="PS50041">
    <property type="entry name" value="C_TYPE_LECTIN_2"/>
    <property type="match status" value="1"/>
</dbReference>
<evidence type="ECO:0000256" key="3">
    <source>
        <dbReference type="ARBA" id="ARBA00022729"/>
    </source>
</evidence>
<feature type="compositionally biased region" description="Basic and acidic residues" evidence="8">
    <location>
        <begin position="143"/>
        <end position="166"/>
    </location>
</feature>
<feature type="region of interest" description="Disordered" evidence="8">
    <location>
        <begin position="645"/>
        <end position="679"/>
    </location>
</feature>
<dbReference type="PROSITE" id="PS01187">
    <property type="entry name" value="EGF_CA"/>
    <property type="match status" value="1"/>
</dbReference>
<feature type="region of interest" description="Disordered" evidence="8">
    <location>
        <begin position="503"/>
        <end position="524"/>
    </location>
</feature>
<name>A0A9J7N4P7_BRAFL</name>
<dbReference type="FunFam" id="2.10.25.10:FF:000122">
    <property type="entry name" value="Protein crumbs homolog 2"/>
    <property type="match status" value="1"/>
</dbReference>
<reference evidence="14" key="2">
    <citation type="submission" date="2025-08" db="UniProtKB">
        <authorList>
            <consortium name="RefSeq"/>
        </authorList>
    </citation>
    <scope>IDENTIFICATION</scope>
    <source>
        <strain evidence="14">S238N-H82</strain>
        <tissue evidence="14">Testes</tissue>
    </source>
</reference>
<dbReference type="InterPro" id="IPR016186">
    <property type="entry name" value="C-type_lectin-like/link_sf"/>
</dbReference>
<evidence type="ECO:0000256" key="8">
    <source>
        <dbReference type="SAM" id="MobiDB-lite"/>
    </source>
</evidence>
<dbReference type="InterPro" id="IPR001881">
    <property type="entry name" value="EGF-like_Ca-bd_dom"/>
</dbReference>
<feature type="domain" description="C-type lectin" evidence="11">
    <location>
        <begin position="1496"/>
        <end position="1612"/>
    </location>
</feature>
<evidence type="ECO:0000259" key="12">
    <source>
        <dbReference type="PROSITE" id="PS51412"/>
    </source>
</evidence>
<evidence type="ECO:0000256" key="2">
    <source>
        <dbReference type="ARBA" id="ARBA00022536"/>
    </source>
</evidence>
<dbReference type="InterPro" id="IPR000742">
    <property type="entry name" value="EGF"/>
</dbReference>
<dbReference type="InterPro" id="IPR020864">
    <property type="entry name" value="MACPF"/>
</dbReference>
<dbReference type="Pfam" id="PF00008">
    <property type="entry name" value="EGF"/>
    <property type="match status" value="1"/>
</dbReference>
<feature type="disulfide bond" evidence="7">
    <location>
        <begin position="1474"/>
        <end position="1483"/>
    </location>
</feature>
<dbReference type="SUPFAM" id="SSF57184">
    <property type="entry name" value="Growth factor receptor domain"/>
    <property type="match status" value="3"/>
</dbReference>
<dbReference type="CDD" id="cd00054">
    <property type="entry name" value="EGF_CA"/>
    <property type="match status" value="1"/>
</dbReference>
<feature type="region of interest" description="Disordered" evidence="8">
    <location>
        <begin position="76"/>
        <end position="95"/>
    </location>
</feature>
<evidence type="ECO:0000313" key="14">
    <source>
        <dbReference type="RefSeq" id="XP_035691581.1"/>
    </source>
</evidence>
<evidence type="ECO:0000256" key="9">
    <source>
        <dbReference type="SAM" id="SignalP"/>
    </source>
</evidence>
<dbReference type="KEGG" id="bfo:118426358"/>
<dbReference type="Pfam" id="PF07699">
    <property type="entry name" value="Ephrin_rec_like"/>
    <property type="match status" value="2"/>
</dbReference>
<feature type="domain" description="MACPF" evidence="12">
    <location>
        <begin position="382"/>
        <end position="769"/>
    </location>
</feature>
<evidence type="ECO:0000256" key="5">
    <source>
        <dbReference type="ARBA" id="ARBA00023157"/>
    </source>
</evidence>